<dbReference type="OrthoDB" id="9762778at2"/>
<accession>A7HML8</accession>
<evidence type="ECO:0000256" key="4">
    <source>
        <dbReference type="ARBA" id="ARBA00022692"/>
    </source>
</evidence>
<keyword evidence="5" id="KW-0547">Nucleotide-binding</keyword>
<name>A7HML8_FERNB</name>
<evidence type="ECO:0000259" key="11">
    <source>
        <dbReference type="PROSITE" id="PS50929"/>
    </source>
</evidence>
<dbReference type="Pfam" id="PF00005">
    <property type="entry name" value="ABC_tran"/>
    <property type="match status" value="1"/>
</dbReference>
<dbReference type="SMART" id="SM00382">
    <property type="entry name" value="AAA"/>
    <property type="match status" value="1"/>
</dbReference>
<dbReference type="Proteomes" id="UP000002415">
    <property type="component" value="Chromosome"/>
</dbReference>
<keyword evidence="6" id="KW-0067">ATP-binding</keyword>
<evidence type="ECO:0000313" key="12">
    <source>
        <dbReference type="EMBL" id="ABS61151.1"/>
    </source>
</evidence>
<dbReference type="InterPro" id="IPR011527">
    <property type="entry name" value="ABC1_TM_dom"/>
</dbReference>
<feature type="transmembrane region" description="Helical" evidence="9">
    <location>
        <begin position="80"/>
        <end position="100"/>
    </location>
</feature>
<dbReference type="PROSITE" id="PS50893">
    <property type="entry name" value="ABC_TRANSPORTER_2"/>
    <property type="match status" value="1"/>
</dbReference>
<evidence type="ECO:0000256" key="8">
    <source>
        <dbReference type="ARBA" id="ARBA00023136"/>
    </source>
</evidence>
<dbReference type="InterPro" id="IPR039421">
    <property type="entry name" value="Type_1_exporter"/>
</dbReference>
<protein>
    <submittedName>
        <fullName evidence="12">ABC transporter related</fullName>
    </submittedName>
</protein>
<proteinExistence type="predicted"/>
<dbReference type="EMBL" id="CP000771">
    <property type="protein sequence ID" value="ABS61151.1"/>
    <property type="molecule type" value="Genomic_DNA"/>
</dbReference>
<keyword evidence="3" id="KW-1003">Cell membrane</keyword>
<dbReference type="PANTHER" id="PTHR43394:SF1">
    <property type="entry name" value="ATP-BINDING CASSETTE SUB-FAMILY B MEMBER 10, MITOCHONDRIAL"/>
    <property type="match status" value="1"/>
</dbReference>
<sequence length="602" mass="68668">MKEAKSTGDLRTILHYMKGYTFYYVVAVLSTALSILFSRLIPLVVKFTIDNIISNKNIESKFLSSIYYEFGGREFFLRNLWLVGLIVVVFAFFNSFFSFLREKMAGYTSENFAKKLRDDLYNVILKAEYGFYSRFQSGDVIQRCTSDVETIRRFIAADAISIWRIIFTIFLALFVMLKLNVKMTLASSAMIPALFGSSLYFFVKVKRYFEKVDEAEAAVTTVVQENITGVRVVKAFTREEYEVKKFLEKNTEYRKLDLKLLKLFANFWSISDFLAFSQFVFTIIFGTYFTVKGEITVGTLIVFTTYVGMLMWPVRELGILLSNFGKVKVSLKRVNEILSEKLENLEDGREIKLNGDIEFRDVWFGYNPEHPVLKGVSFKISKGEKVAFFGGTGSGKSTVISLLMRLYDLDSGKILIDGIDIREIPKSALRKNIGQVPQEAFVFSKTVRENIAITKPDSDIEEIILSAKLASVHDDIVKFERGYDTLVGEKGITLSGGQRQRLTIARTLVNDYPILIFDDSMSAVDTETERKILEAIRKRSENTTTIIVSHRISSIKDADKIIVFENGVVTAIGNHEELVNHPGLYQRVWRIENVLKLTETGE</sequence>
<dbReference type="GO" id="GO:0015421">
    <property type="term" value="F:ABC-type oligopeptide transporter activity"/>
    <property type="evidence" value="ECO:0007669"/>
    <property type="project" value="TreeGrafter"/>
</dbReference>
<feature type="domain" description="ABC transporter" evidence="10">
    <location>
        <begin position="357"/>
        <end position="591"/>
    </location>
</feature>
<organism evidence="12 13">
    <name type="scientific">Fervidobacterium nodosum (strain ATCC 35602 / DSM 5306 / Rt17-B1)</name>
    <dbReference type="NCBI Taxonomy" id="381764"/>
    <lineage>
        <taxon>Bacteria</taxon>
        <taxon>Thermotogati</taxon>
        <taxon>Thermotogota</taxon>
        <taxon>Thermotogae</taxon>
        <taxon>Thermotogales</taxon>
        <taxon>Fervidobacteriaceae</taxon>
        <taxon>Fervidobacterium</taxon>
    </lineage>
</organism>
<dbReference type="SUPFAM" id="SSF90123">
    <property type="entry name" value="ABC transporter transmembrane region"/>
    <property type="match status" value="1"/>
</dbReference>
<evidence type="ECO:0000259" key="10">
    <source>
        <dbReference type="PROSITE" id="PS50893"/>
    </source>
</evidence>
<reference evidence="12 13" key="2">
    <citation type="journal article" date="2009" name="Proc. Natl. Acad. Sci. U.S.A.">
        <title>On the chimeric nature, thermophilic origin, and phylogenetic placement of the Thermotogales.</title>
        <authorList>
            <person name="Zhaxybayeva O."/>
            <person name="Swithers K.S."/>
            <person name="Lapierre P."/>
            <person name="Fournier G.P."/>
            <person name="Bickhart D.M."/>
            <person name="DeBoy R.T."/>
            <person name="Nelson K.E."/>
            <person name="Nesbo C.L."/>
            <person name="Doolittle W.F."/>
            <person name="Gogarten J.P."/>
            <person name="Noll K.M."/>
        </authorList>
    </citation>
    <scope>NUCLEOTIDE SEQUENCE [LARGE SCALE GENOMIC DNA]</scope>
    <source>
        <strain evidence="13">ATCC 35602 / DSM 5306 / Rt17-B1</strain>
    </source>
</reference>
<dbReference type="HOGENOM" id="CLU_000604_84_3_0"/>
<dbReference type="RefSeq" id="WP_011994460.1">
    <property type="nucleotide sequence ID" value="NC_009718.1"/>
</dbReference>
<dbReference type="InterPro" id="IPR027417">
    <property type="entry name" value="P-loop_NTPase"/>
</dbReference>
<dbReference type="Pfam" id="PF00664">
    <property type="entry name" value="ABC_membrane"/>
    <property type="match status" value="1"/>
</dbReference>
<evidence type="ECO:0000256" key="5">
    <source>
        <dbReference type="ARBA" id="ARBA00022741"/>
    </source>
</evidence>
<feature type="transmembrane region" description="Helical" evidence="9">
    <location>
        <begin position="21"/>
        <end position="41"/>
    </location>
</feature>
<dbReference type="SUPFAM" id="SSF52540">
    <property type="entry name" value="P-loop containing nucleoside triphosphate hydrolases"/>
    <property type="match status" value="1"/>
</dbReference>
<dbReference type="KEGG" id="fno:Fnod_1304"/>
<dbReference type="eggNOG" id="COG1132">
    <property type="taxonomic scope" value="Bacteria"/>
</dbReference>
<dbReference type="FunFam" id="3.40.50.300:FF:000221">
    <property type="entry name" value="Multidrug ABC transporter ATP-binding protein"/>
    <property type="match status" value="1"/>
</dbReference>
<comment type="subcellular location">
    <subcellularLocation>
        <location evidence="1">Cell membrane</location>
        <topology evidence="1">Multi-pass membrane protein</topology>
    </subcellularLocation>
</comment>
<dbReference type="GO" id="GO:0005886">
    <property type="term" value="C:plasma membrane"/>
    <property type="evidence" value="ECO:0007669"/>
    <property type="project" value="UniProtKB-SubCell"/>
</dbReference>
<feature type="transmembrane region" description="Helical" evidence="9">
    <location>
        <begin position="162"/>
        <end position="179"/>
    </location>
</feature>
<evidence type="ECO:0000256" key="7">
    <source>
        <dbReference type="ARBA" id="ARBA00022989"/>
    </source>
</evidence>
<feature type="transmembrane region" description="Helical" evidence="9">
    <location>
        <begin position="185"/>
        <end position="203"/>
    </location>
</feature>
<feature type="domain" description="ABC transmembrane type-1" evidence="11">
    <location>
        <begin position="25"/>
        <end position="326"/>
    </location>
</feature>
<keyword evidence="13" id="KW-1185">Reference proteome</keyword>
<dbReference type="Gene3D" id="3.40.50.300">
    <property type="entry name" value="P-loop containing nucleotide triphosphate hydrolases"/>
    <property type="match status" value="1"/>
</dbReference>
<dbReference type="InterPro" id="IPR017871">
    <property type="entry name" value="ABC_transporter-like_CS"/>
</dbReference>
<reference evidence="12 13" key="1">
    <citation type="submission" date="2007-07" db="EMBL/GenBank/DDBJ databases">
        <title>Complete sequence of Fervidobacterium nodosum Rt17-B1.</title>
        <authorList>
            <consortium name="US DOE Joint Genome Institute"/>
            <person name="Copeland A."/>
            <person name="Lucas S."/>
            <person name="Lapidus A."/>
            <person name="Barry K."/>
            <person name="Glavina del Rio T."/>
            <person name="Dalin E."/>
            <person name="Tice H."/>
            <person name="Pitluck S."/>
            <person name="Saunders E."/>
            <person name="Brettin T."/>
            <person name="Bruce D."/>
            <person name="Detter J.C."/>
            <person name="Han C."/>
            <person name="Schmutz J."/>
            <person name="Larimer F."/>
            <person name="Land M."/>
            <person name="Hauser L."/>
            <person name="Kyrpides N."/>
            <person name="Mikhailova N."/>
            <person name="Nelson K."/>
            <person name="Gogarten J.P."/>
            <person name="Noll K."/>
            <person name="Richardson P."/>
        </authorList>
    </citation>
    <scope>NUCLEOTIDE SEQUENCE [LARGE SCALE GENOMIC DNA]</scope>
    <source>
        <strain evidence="13">ATCC 35602 / DSM 5306 / Rt17-B1</strain>
    </source>
</reference>
<keyword evidence="2" id="KW-0813">Transport</keyword>
<gene>
    <name evidence="12" type="ordered locus">Fnod_1304</name>
</gene>
<dbReference type="InterPro" id="IPR003593">
    <property type="entry name" value="AAA+_ATPase"/>
</dbReference>
<dbReference type="STRING" id="381764.Fnod_1304"/>
<feature type="transmembrane region" description="Helical" evidence="9">
    <location>
        <begin position="263"/>
        <end position="289"/>
    </location>
</feature>
<dbReference type="PROSITE" id="PS00211">
    <property type="entry name" value="ABC_TRANSPORTER_1"/>
    <property type="match status" value="1"/>
</dbReference>
<evidence type="ECO:0000256" key="1">
    <source>
        <dbReference type="ARBA" id="ARBA00004651"/>
    </source>
</evidence>
<evidence type="ECO:0000256" key="3">
    <source>
        <dbReference type="ARBA" id="ARBA00022475"/>
    </source>
</evidence>
<dbReference type="GO" id="GO:0005524">
    <property type="term" value="F:ATP binding"/>
    <property type="evidence" value="ECO:0007669"/>
    <property type="project" value="UniProtKB-KW"/>
</dbReference>
<dbReference type="InterPro" id="IPR036640">
    <property type="entry name" value="ABC1_TM_sf"/>
</dbReference>
<evidence type="ECO:0000313" key="13">
    <source>
        <dbReference type="Proteomes" id="UP000002415"/>
    </source>
</evidence>
<evidence type="ECO:0000256" key="2">
    <source>
        <dbReference type="ARBA" id="ARBA00022448"/>
    </source>
</evidence>
<dbReference type="PANTHER" id="PTHR43394">
    <property type="entry name" value="ATP-DEPENDENT PERMEASE MDL1, MITOCHONDRIAL"/>
    <property type="match status" value="1"/>
</dbReference>
<evidence type="ECO:0000256" key="6">
    <source>
        <dbReference type="ARBA" id="ARBA00022840"/>
    </source>
</evidence>
<dbReference type="PROSITE" id="PS50929">
    <property type="entry name" value="ABC_TM1F"/>
    <property type="match status" value="1"/>
</dbReference>
<dbReference type="GO" id="GO:0016887">
    <property type="term" value="F:ATP hydrolysis activity"/>
    <property type="evidence" value="ECO:0007669"/>
    <property type="project" value="InterPro"/>
</dbReference>
<dbReference type="InterPro" id="IPR003439">
    <property type="entry name" value="ABC_transporter-like_ATP-bd"/>
</dbReference>
<dbReference type="CDD" id="cd18542">
    <property type="entry name" value="ABC_6TM_YknU_like"/>
    <property type="match status" value="1"/>
</dbReference>
<evidence type="ECO:0000256" key="9">
    <source>
        <dbReference type="SAM" id="Phobius"/>
    </source>
</evidence>
<keyword evidence="4 9" id="KW-0812">Transmembrane</keyword>
<dbReference type="AlphaFoldDB" id="A7HML8"/>
<keyword evidence="8 9" id="KW-0472">Membrane</keyword>
<dbReference type="Gene3D" id="1.20.1560.10">
    <property type="entry name" value="ABC transporter type 1, transmembrane domain"/>
    <property type="match status" value="1"/>
</dbReference>
<feature type="transmembrane region" description="Helical" evidence="9">
    <location>
        <begin position="295"/>
        <end position="314"/>
    </location>
</feature>
<keyword evidence="7 9" id="KW-1133">Transmembrane helix</keyword>